<dbReference type="InterPro" id="IPR050924">
    <property type="entry name" value="Peroxiredoxin_BCP/PrxQ"/>
</dbReference>
<dbReference type="GeneID" id="91989011"/>
<dbReference type="PANTHER" id="PTHR42801:SF23">
    <property type="entry name" value="PEROXIREDOXIN DOT5"/>
    <property type="match status" value="1"/>
</dbReference>
<dbReference type="Proteomes" id="UP000054399">
    <property type="component" value="Unassembled WGS sequence"/>
</dbReference>
<evidence type="ECO:0000256" key="9">
    <source>
        <dbReference type="ARBA" id="ARBA00049091"/>
    </source>
</evidence>
<evidence type="ECO:0000256" key="1">
    <source>
        <dbReference type="ARBA" id="ARBA00013017"/>
    </source>
</evidence>
<keyword evidence="6" id="KW-0676">Redox-active center</keyword>
<dbReference type="Gene3D" id="3.40.30.10">
    <property type="entry name" value="Glutaredoxin"/>
    <property type="match status" value="1"/>
</dbReference>
<dbReference type="SUPFAM" id="SSF52833">
    <property type="entry name" value="Thioredoxin-like"/>
    <property type="match status" value="1"/>
</dbReference>
<dbReference type="EMBL" id="ATAM02000003">
    <property type="protein sequence ID" value="KAL0252761.1"/>
    <property type="molecule type" value="Genomic_DNA"/>
</dbReference>
<evidence type="ECO:0000256" key="5">
    <source>
        <dbReference type="ARBA" id="ARBA00023157"/>
    </source>
</evidence>
<evidence type="ECO:0000313" key="12">
    <source>
        <dbReference type="EMBL" id="KAL0252761.1"/>
    </source>
</evidence>
<organism evidence="12 13">
    <name type="scientific">Cryptococcus tetragattii IND107</name>
    <dbReference type="NCBI Taxonomy" id="1296105"/>
    <lineage>
        <taxon>Eukaryota</taxon>
        <taxon>Fungi</taxon>
        <taxon>Dikarya</taxon>
        <taxon>Basidiomycota</taxon>
        <taxon>Agaricomycotina</taxon>
        <taxon>Tremellomycetes</taxon>
        <taxon>Tremellales</taxon>
        <taxon>Cryptococcaceae</taxon>
        <taxon>Cryptococcus</taxon>
        <taxon>Cryptococcus gattii species complex</taxon>
    </lineage>
</organism>
<keyword evidence="3" id="KW-0049">Antioxidant</keyword>
<dbReference type="InterPro" id="IPR036249">
    <property type="entry name" value="Thioredoxin-like_sf"/>
</dbReference>
<dbReference type="InterPro" id="IPR000866">
    <property type="entry name" value="AhpC/TSA"/>
</dbReference>
<evidence type="ECO:0000259" key="11">
    <source>
        <dbReference type="PROSITE" id="PS51352"/>
    </source>
</evidence>
<dbReference type="CDD" id="cd03017">
    <property type="entry name" value="PRX_BCP"/>
    <property type="match status" value="1"/>
</dbReference>
<protein>
    <recommendedName>
        <fullName evidence="1">thioredoxin-dependent peroxiredoxin</fullName>
        <ecNumber evidence="1">1.11.1.24</ecNumber>
    </recommendedName>
    <alternativeName>
        <fullName evidence="7">Thioredoxin peroxidase</fullName>
    </alternativeName>
</protein>
<evidence type="ECO:0000256" key="6">
    <source>
        <dbReference type="ARBA" id="ARBA00023284"/>
    </source>
</evidence>
<reference evidence="12" key="1">
    <citation type="submission" date="2015-01" db="EMBL/GenBank/DDBJ databases">
        <authorList>
            <consortium name="The Broad Institute Genomics Platform"/>
            <person name="Cuomo C."/>
            <person name="Litvintseva A."/>
            <person name="Chen Y."/>
            <person name="Heitman J."/>
            <person name="Sun S."/>
            <person name="Springer D."/>
            <person name="Dromer F."/>
            <person name="Young S."/>
            <person name="Zeng Q."/>
            <person name="Gargeya S."/>
            <person name="Abouelleil A."/>
            <person name="Alvarado L."/>
            <person name="Chapman S.B."/>
            <person name="Gainer-Dewar J."/>
            <person name="Goldberg J."/>
            <person name="Griggs A."/>
            <person name="Gujja S."/>
            <person name="Hansen M."/>
            <person name="Howarth C."/>
            <person name="Imamovic A."/>
            <person name="Larimer J."/>
            <person name="Murphy C."/>
            <person name="Naylor J."/>
            <person name="Pearson M."/>
            <person name="Priest M."/>
            <person name="Roberts A."/>
            <person name="Saif S."/>
            <person name="Shea T."/>
            <person name="Sykes S."/>
            <person name="Wortman J."/>
            <person name="Nusbaum C."/>
            <person name="Birren B."/>
        </authorList>
    </citation>
    <scope>NUCLEOTIDE SEQUENCE</scope>
    <source>
        <strain evidence="12">IND107</strain>
    </source>
</reference>
<evidence type="ECO:0000256" key="10">
    <source>
        <dbReference type="SAM" id="MobiDB-lite"/>
    </source>
</evidence>
<keyword evidence="5" id="KW-1015">Disulfide bond</keyword>
<dbReference type="RefSeq" id="XP_066615481.1">
    <property type="nucleotide sequence ID" value="XM_066756704.1"/>
</dbReference>
<feature type="compositionally biased region" description="Acidic residues" evidence="10">
    <location>
        <begin position="94"/>
        <end position="108"/>
    </location>
</feature>
<feature type="domain" description="Thioredoxin" evidence="11">
    <location>
        <begin position="111"/>
        <end position="259"/>
    </location>
</feature>
<evidence type="ECO:0000256" key="3">
    <source>
        <dbReference type="ARBA" id="ARBA00022862"/>
    </source>
</evidence>
<gene>
    <name evidence="12" type="ORF">I308_102153</name>
</gene>
<evidence type="ECO:0000256" key="8">
    <source>
        <dbReference type="ARBA" id="ARBA00038489"/>
    </source>
</evidence>
<comment type="catalytic activity">
    <reaction evidence="9">
        <text>a hydroperoxide + [thioredoxin]-dithiol = an alcohol + [thioredoxin]-disulfide + H2O</text>
        <dbReference type="Rhea" id="RHEA:62620"/>
        <dbReference type="Rhea" id="RHEA-COMP:10698"/>
        <dbReference type="Rhea" id="RHEA-COMP:10700"/>
        <dbReference type="ChEBI" id="CHEBI:15377"/>
        <dbReference type="ChEBI" id="CHEBI:29950"/>
        <dbReference type="ChEBI" id="CHEBI:30879"/>
        <dbReference type="ChEBI" id="CHEBI:35924"/>
        <dbReference type="ChEBI" id="CHEBI:50058"/>
        <dbReference type="EC" id="1.11.1.24"/>
    </reaction>
</comment>
<name>A0ABR3BWK6_9TREE</name>
<evidence type="ECO:0000256" key="2">
    <source>
        <dbReference type="ARBA" id="ARBA00022559"/>
    </source>
</evidence>
<proteinExistence type="inferred from homology"/>
<evidence type="ECO:0000256" key="7">
    <source>
        <dbReference type="ARBA" id="ARBA00032824"/>
    </source>
</evidence>
<sequence>MSSIAPEADTSLRRSSRVTKRIVIADNDEGHEGSQPAPKKSRASKPKKESAVVISDVVEIPVEAASSPPQAKESGGAAVSKSKKVPTGKKNEITPDEGNEEPEDEEDGEVLKMGDKLPSIKLNDEEGNTVDVSTLIGKKGVVFFLYPKADTPGCTNQACGYRDMYDEIAAFGYEVYGLSKDTPTAQQKWKTKKSLTYHLLSDPKSKLIKRLGAFVPPKNTKRSHFIFEKGTGNLIDVAIGVKPAEDPNNVLGFLTEKHS</sequence>
<feature type="region of interest" description="Disordered" evidence="10">
    <location>
        <begin position="1"/>
        <end position="109"/>
    </location>
</feature>
<keyword evidence="13" id="KW-1185">Reference proteome</keyword>
<dbReference type="PROSITE" id="PS51352">
    <property type="entry name" value="THIOREDOXIN_2"/>
    <property type="match status" value="1"/>
</dbReference>
<accession>A0ABR3BWK6</accession>
<dbReference type="PANTHER" id="PTHR42801">
    <property type="entry name" value="THIOREDOXIN-DEPENDENT PEROXIDE REDUCTASE"/>
    <property type="match status" value="1"/>
</dbReference>
<keyword evidence="2" id="KW-0575">Peroxidase</keyword>
<evidence type="ECO:0000256" key="4">
    <source>
        <dbReference type="ARBA" id="ARBA00023002"/>
    </source>
</evidence>
<dbReference type="EC" id="1.11.1.24" evidence="1"/>
<reference evidence="12" key="2">
    <citation type="submission" date="2024-01" db="EMBL/GenBank/DDBJ databases">
        <title>Comparative genomics of Cryptococcus and Kwoniella reveals pathogenesis evolution and contrasting modes of karyotype evolution via chromosome fusion or intercentromeric recombination.</title>
        <authorList>
            <person name="Coelho M.A."/>
            <person name="David-Palma M."/>
            <person name="Shea T."/>
            <person name="Bowers K."/>
            <person name="Mcginley-Smith S."/>
            <person name="Mohammad A.W."/>
            <person name="Gnirke A."/>
            <person name="Yurkov A.M."/>
            <person name="Nowrousian M."/>
            <person name="Sun S."/>
            <person name="Cuomo C.A."/>
            <person name="Heitman J."/>
        </authorList>
    </citation>
    <scope>NUCLEOTIDE SEQUENCE</scope>
    <source>
        <strain evidence="12">IND107</strain>
    </source>
</reference>
<comment type="caution">
    <text evidence="12">The sequence shown here is derived from an EMBL/GenBank/DDBJ whole genome shotgun (WGS) entry which is preliminary data.</text>
</comment>
<dbReference type="Pfam" id="PF00578">
    <property type="entry name" value="AhpC-TSA"/>
    <property type="match status" value="1"/>
</dbReference>
<dbReference type="InterPro" id="IPR013766">
    <property type="entry name" value="Thioredoxin_domain"/>
</dbReference>
<keyword evidence="4" id="KW-0560">Oxidoreductase</keyword>
<comment type="similarity">
    <text evidence="8">Belongs to the peroxiredoxin family. BCP/PrxQ subfamily.</text>
</comment>
<evidence type="ECO:0000313" key="13">
    <source>
        <dbReference type="Proteomes" id="UP000054399"/>
    </source>
</evidence>